<gene>
    <name evidence="2" type="ORF">AGERDE_LOCUS12357</name>
</gene>
<feature type="region of interest" description="Disordered" evidence="1">
    <location>
        <begin position="1"/>
        <end position="21"/>
    </location>
</feature>
<sequence length="45" mass="4917">QINSAKAEEMLKLSRSRGNERAGEMLKRIEAAKAQAAKKAAAQNF</sequence>
<name>A0A9N9HH09_9GLOM</name>
<dbReference type="AlphaFoldDB" id="A0A9N9HH09"/>
<dbReference type="Proteomes" id="UP000789831">
    <property type="component" value="Unassembled WGS sequence"/>
</dbReference>
<comment type="caution">
    <text evidence="2">The sequence shown here is derived from an EMBL/GenBank/DDBJ whole genome shotgun (WGS) entry which is preliminary data.</text>
</comment>
<feature type="non-terminal residue" evidence="2">
    <location>
        <position position="1"/>
    </location>
</feature>
<protein>
    <submittedName>
        <fullName evidence="2">7653_t:CDS:1</fullName>
    </submittedName>
</protein>
<dbReference type="EMBL" id="CAJVPL010008207">
    <property type="protein sequence ID" value="CAG8673346.1"/>
    <property type="molecule type" value="Genomic_DNA"/>
</dbReference>
<reference evidence="2" key="1">
    <citation type="submission" date="2021-06" db="EMBL/GenBank/DDBJ databases">
        <authorList>
            <person name="Kallberg Y."/>
            <person name="Tangrot J."/>
            <person name="Rosling A."/>
        </authorList>
    </citation>
    <scope>NUCLEOTIDE SEQUENCE</scope>
    <source>
        <strain evidence="2">MT106</strain>
    </source>
</reference>
<evidence type="ECO:0000313" key="2">
    <source>
        <dbReference type="EMBL" id="CAG8673346.1"/>
    </source>
</evidence>
<keyword evidence="3" id="KW-1185">Reference proteome</keyword>
<evidence type="ECO:0000256" key="1">
    <source>
        <dbReference type="SAM" id="MobiDB-lite"/>
    </source>
</evidence>
<accession>A0A9N9HH09</accession>
<proteinExistence type="predicted"/>
<evidence type="ECO:0000313" key="3">
    <source>
        <dbReference type="Proteomes" id="UP000789831"/>
    </source>
</evidence>
<organism evidence="2 3">
    <name type="scientific">Ambispora gerdemannii</name>
    <dbReference type="NCBI Taxonomy" id="144530"/>
    <lineage>
        <taxon>Eukaryota</taxon>
        <taxon>Fungi</taxon>
        <taxon>Fungi incertae sedis</taxon>
        <taxon>Mucoromycota</taxon>
        <taxon>Glomeromycotina</taxon>
        <taxon>Glomeromycetes</taxon>
        <taxon>Archaeosporales</taxon>
        <taxon>Ambisporaceae</taxon>
        <taxon>Ambispora</taxon>
    </lineage>
</organism>